<sequence length="193" mass="22178">MLSFRLKSIFIILISLSFFLINTKYTDADIFAERNVLHNNFTISTMDFSAKSSVNNTFITNLFKTIDIVPNGFDLNAMKLKKEGTFGIKFRLKADFKNGDQNFCKSLKIEILGRKFEKKYEGSLENLSFESSLSDTNPMDLIFFLSLDNDDASLANKFCEFNLDFLTFRENSGERKGIYAERILKNTVISGNW</sequence>
<accession>A0A0G0Q917</accession>
<dbReference type="EMBL" id="LBXN01000011">
    <property type="protein sequence ID" value="KKR33826.1"/>
    <property type="molecule type" value="Genomic_DNA"/>
</dbReference>
<name>A0A0G0Q917_9BACT</name>
<proteinExistence type="predicted"/>
<reference evidence="1 2" key="1">
    <citation type="journal article" date="2015" name="Nature">
        <title>rRNA introns, odd ribosomes, and small enigmatic genomes across a large radiation of phyla.</title>
        <authorList>
            <person name="Brown C.T."/>
            <person name="Hug L.A."/>
            <person name="Thomas B.C."/>
            <person name="Sharon I."/>
            <person name="Castelle C.J."/>
            <person name="Singh A."/>
            <person name="Wilkins M.J."/>
            <person name="Williams K.H."/>
            <person name="Banfield J.F."/>
        </authorList>
    </citation>
    <scope>NUCLEOTIDE SEQUENCE [LARGE SCALE GENOMIC DNA]</scope>
</reference>
<gene>
    <name evidence="1" type="ORF">UT63_C0011G0008</name>
</gene>
<organism evidence="1 2">
    <name type="scientific">Candidatus Gottesmanbacteria bacterium GW2011_GWC2_39_8</name>
    <dbReference type="NCBI Taxonomy" id="1618450"/>
    <lineage>
        <taxon>Bacteria</taxon>
        <taxon>Candidatus Gottesmaniibacteriota</taxon>
    </lineage>
</organism>
<dbReference type="AlphaFoldDB" id="A0A0G0Q917"/>
<protein>
    <submittedName>
        <fullName evidence="1">Uncharacterized protein</fullName>
    </submittedName>
</protein>
<evidence type="ECO:0000313" key="2">
    <source>
        <dbReference type="Proteomes" id="UP000034539"/>
    </source>
</evidence>
<comment type="caution">
    <text evidence="1">The sequence shown here is derived from an EMBL/GenBank/DDBJ whole genome shotgun (WGS) entry which is preliminary data.</text>
</comment>
<dbReference type="Proteomes" id="UP000034539">
    <property type="component" value="Unassembled WGS sequence"/>
</dbReference>
<evidence type="ECO:0000313" key="1">
    <source>
        <dbReference type="EMBL" id="KKR33826.1"/>
    </source>
</evidence>